<evidence type="ECO:0000256" key="4">
    <source>
        <dbReference type="ARBA" id="ARBA00022942"/>
    </source>
</evidence>
<name>G4T6B8_SERID</name>
<dbReference type="PANTHER" id="PTHR12225">
    <property type="entry name" value="ADHESION REGULATING MOLECULE 1 110 KDA CELL MEMBRANE GLYCOPROTEIN"/>
    <property type="match status" value="1"/>
</dbReference>
<dbReference type="GO" id="GO:0061133">
    <property type="term" value="F:endopeptidase activator activity"/>
    <property type="evidence" value="ECO:0007669"/>
    <property type="project" value="TreeGrafter"/>
</dbReference>
<dbReference type="InterPro" id="IPR038633">
    <property type="entry name" value="Rpn13/ADRM1_Pru_sf"/>
</dbReference>
<dbReference type="InterPro" id="IPR006773">
    <property type="entry name" value="Rpn13/ADRM1"/>
</dbReference>
<reference evidence="9 10" key="1">
    <citation type="journal article" date="2011" name="PLoS Pathog.">
        <title>Endophytic Life Strategies Decoded by Genome and Transcriptome Analyses of the Mutualistic Root Symbiont Piriformospora indica.</title>
        <authorList>
            <person name="Zuccaro A."/>
            <person name="Lahrmann U."/>
            <person name="Guldener U."/>
            <person name="Langen G."/>
            <person name="Pfiffi S."/>
            <person name="Biedenkopf D."/>
            <person name="Wong P."/>
            <person name="Samans B."/>
            <person name="Grimm C."/>
            <person name="Basiewicz M."/>
            <person name="Murat C."/>
            <person name="Martin F."/>
            <person name="Kogel K.H."/>
        </authorList>
    </citation>
    <scope>NUCLEOTIDE SEQUENCE [LARGE SCALE GENOMIC DNA]</scope>
    <source>
        <strain evidence="9 10">DSM 11827</strain>
    </source>
</reference>
<dbReference type="InParanoid" id="G4T6B8"/>
<dbReference type="Gene3D" id="2.30.29.70">
    <property type="entry name" value="Proteasomal ubiquitin receptor Rpn13/ADRM1"/>
    <property type="match status" value="1"/>
</dbReference>
<evidence type="ECO:0000259" key="8">
    <source>
        <dbReference type="PROSITE" id="PS51917"/>
    </source>
</evidence>
<keyword evidence="10" id="KW-1185">Reference proteome</keyword>
<proteinExistence type="predicted"/>
<dbReference type="PANTHER" id="PTHR12225:SF0">
    <property type="entry name" value="PROTEASOMAL UBIQUITIN RECEPTOR ADRM1"/>
    <property type="match status" value="1"/>
</dbReference>
<dbReference type="OMA" id="SNQRHFF"/>
<dbReference type="InterPro" id="IPR044868">
    <property type="entry name" value="Rpn13/ADRM1_Pru"/>
</dbReference>
<dbReference type="HOGENOM" id="CLU_041798_0_0_1"/>
<evidence type="ECO:0000256" key="2">
    <source>
        <dbReference type="ARBA" id="ARBA00004496"/>
    </source>
</evidence>
<dbReference type="eggNOG" id="KOG3037">
    <property type="taxonomic scope" value="Eukaryota"/>
</dbReference>
<feature type="domain" description="DEUBAD" evidence="7">
    <location>
        <begin position="172"/>
        <end position="285"/>
    </location>
</feature>
<dbReference type="GO" id="GO:0008541">
    <property type="term" value="C:proteasome regulatory particle, lid subcomplex"/>
    <property type="evidence" value="ECO:0007669"/>
    <property type="project" value="TreeGrafter"/>
</dbReference>
<dbReference type="Gene3D" id="1.10.2020.20">
    <property type="match status" value="1"/>
</dbReference>
<dbReference type="GO" id="GO:0070628">
    <property type="term" value="F:proteasome binding"/>
    <property type="evidence" value="ECO:0007669"/>
    <property type="project" value="TreeGrafter"/>
</dbReference>
<evidence type="ECO:0000259" key="7">
    <source>
        <dbReference type="PROSITE" id="PS51916"/>
    </source>
</evidence>
<dbReference type="Pfam" id="PF04683">
    <property type="entry name" value="Rpn13_ADRM1_Pru"/>
    <property type="match status" value="1"/>
</dbReference>
<evidence type="ECO:0000313" key="9">
    <source>
        <dbReference type="EMBL" id="CCA66847.1"/>
    </source>
</evidence>
<organism evidence="9 10">
    <name type="scientific">Serendipita indica (strain DSM 11827)</name>
    <name type="common">Root endophyte fungus</name>
    <name type="synonym">Piriformospora indica</name>
    <dbReference type="NCBI Taxonomy" id="1109443"/>
    <lineage>
        <taxon>Eukaryota</taxon>
        <taxon>Fungi</taxon>
        <taxon>Dikarya</taxon>
        <taxon>Basidiomycota</taxon>
        <taxon>Agaricomycotina</taxon>
        <taxon>Agaricomycetes</taxon>
        <taxon>Sebacinales</taxon>
        <taxon>Serendipitaceae</taxon>
        <taxon>Serendipita</taxon>
    </lineage>
</organism>
<dbReference type="Proteomes" id="UP000007148">
    <property type="component" value="Unassembled WGS sequence"/>
</dbReference>
<evidence type="ECO:0000313" key="10">
    <source>
        <dbReference type="Proteomes" id="UP000007148"/>
    </source>
</evidence>
<evidence type="ECO:0000256" key="5">
    <source>
        <dbReference type="ARBA" id="ARBA00023242"/>
    </source>
</evidence>
<dbReference type="Pfam" id="PF16550">
    <property type="entry name" value="RPN13_C"/>
    <property type="match status" value="1"/>
</dbReference>
<dbReference type="InterPro" id="IPR044867">
    <property type="entry name" value="DEUBAD_dom"/>
</dbReference>
<gene>
    <name evidence="9" type="ORF">PIIN_00609</name>
</gene>
<keyword evidence="5" id="KW-0539">Nucleus</keyword>
<sequence>MLSIKAGRAFRRGTTSWVDPQATKGLLGLAPGDDGLLHFTWKNRDTENIEDDLIIIPGDASFHRVAESTSGRIFVLKFESSDQKHFFWIQDPSASILDQIEPNVNGLLQDPEFQPSWTTPTAPTAPRTAPATIPTQNEGVGSTSNEALTQSLVDQLRAMMEQRMGSGSRLSGQQLQPPSLALSDMLSPSNLAPLFEPSNSTLLSALQDYLPPDIPSDPDSTTEDTLRRVIQSGPFQSTVRQLDRAFNTGLLSRLMPGFGLPEEAGLSVEAFLKAIHDKAKREEHASQPQE</sequence>
<dbReference type="AlphaFoldDB" id="G4T6B8"/>
<evidence type="ECO:0000256" key="1">
    <source>
        <dbReference type="ARBA" id="ARBA00004123"/>
    </source>
</evidence>
<dbReference type="CDD" id="cd13314">
    <property type="entry name" value="PH_Rpn13"/>
    <property type="match status" value="1"/>
</dbReference>
<dbReference type="OrthoDB" id="340431at2759"/>
<feature type="compositionally biased region" description="Low complexity" evidence="6">
    <location>
        <begin position="118"/>
        <end position="135"/>
    </location>
</feature>
<dbReference type="InterPro" id="IPR038108">
    <property type="entry name" value="RPN13_DEUBAD_sf"/>
</dbReference>
<keyword evidence="3" id="KW-0963">Cytoplasm</keyword>
<dbReference type="GO" id="GO:0005634">
    <property type="term" value="C:nucleus"/>
    <property type="evidence" value="ECO:0007669"/>
    <property type="project" value="UniProtKB-SubCell"/>
</dbReference>
<dbReference type="FunCoup" id="G4T6B8">
    <property type="interactions" value="93"/>
</dbReference>
<dbReference type="GO" id="GO:0005737">
    <property type="term" value="C:cytoplasm"/>
    <property type="evidence" value="ECO:0007669"/>
    <property type="project" value="UniProtKB-SubCell"/>
</dbReference>
<accession>G4T6B8</accession>
<comment type="subcellular location">
    <subcellularLocation>
        <location evidence="2">Cytoplasm</location>
    </subcellularLocation>
    <subcellularLocation>
        <location evidence="1">Nucleus</location>
    </subcellularLocation>
</comment>
<comment type="caution">
    <text evidence="9">The sequence shown here is derived from an EMBL/GenBank/DDBJ whole genome shotgun (WGS) entry which is preliminary data.</text>
</comment>
<feature type="domain" description="Pru" evidence="8">
    <location>
        <begin position="1"/>
        <end position="111"/>
    </location>
</feature>
<dbReference type="PROSITE" id="PS51916">
    <property type="entry name" value="DEUBAD"/>
    <property type="match status" value="1"/>
</dbReference>
<evidence type="ECO:0000256" key="6">
    <source>
        <dbReference type="SAM" id="MobiDB-lite"/>
    </source>
</evidence>
<protein>
    <submittedName>
        <fullName evidence="9">Uncharacterized protein</fullName>
    </submittedName>
</protein>
<keyword evidence="4" id="KW-0647">Proteasome</keyword>
<dbReference type="STRING" id="1109443.G4T6B8"/>
<dbReference type="EMBL" id="CAFZ01000006">
    <property type="protein sequence ID" value="CCA66847.1"/>
    <property type="molecule type" value="Genomic_DNA"/>
</dbReference>
<dbReference type="PROSITE" id="PS51917">
    <property type="entry name" value="PRU"/>
    <property type="match status" value="1"/>
</dbReference>
<dbReference type="InterPro" id="IPR032368">
    <property type="entry name" value="RPN13_DEUBAD"/>
</dbReference>
<feature type="region of interest" description="Disordered" evidence="6">
    <location>
        <begin position="117"/>
        <end position="143"/>
    </location>
</feature>
<evidence type="ECO:0000256" key="3">
    <source>
        <dbReference type="ARBA" id="ARBA00022490"/>
    </source>
</evidence>